<dbReference type="Proteomes" id="UP000745764">
    <property type="component" value="Unassembled WGS sequence"/>
</dbReference>
<dbReference type="OrthoDB" id="5371646at2759"/>
<evidence type="ECO:0000256" key="1">
    <source>
        <dbReference type="SAM" id="MobiDB-lite"/>
    </source>
</evidence>
<evidence type="ECO:0000313" key="3">
    <source>
        <dbReference type="Proteomes" id="UP000745764"/>
    </source>
</evidence>
<organism evidence="2 3">
    <name type="scientific">Aureobasidium uvarum</name>
    <dbReference type="NCBI Taxonomy" id="2773716"/>
    <lineage>
        <taxon>Eukaryota</taxon>
        <taxon>Fungi</taxon>
        <taxon>Dikarya</taxon>
        <taxon>Ascomycota</taxon>
        <taxon>Pezizomycotina</taxon>
        <taxon>Dothideomycetes</taxon>
        <taxon>Dothideomycetidae</taxon>
        <taxon>Dothideales</taxon>
        <taxon>Saccotheciaceae</taxon>
        <taxon>Aureobasidium</taxon>
    </lineage>
</organism>
<gene>
    <name evidence="2" type="ORF">AWRI4620_LOCUS6723</name>
</gene>
<comment type="caution">
    <text evidence="2">The sequence shown here is derived from an EMBL/GenBank/DDBJ whole genome shotgun (WGS) entry which is preliminary data.</text>
</comment>
<evidence type="ECO:0000313" key="2">
    <source>
        <dbReference type="EMBL" id="CAD0112468.1"/>
    </source>
</evidence>
<feature type="compositionally biased region" description="Low complexity" evidence="1">
    <location>
        <begin position="163"/>
        <end position="175"/>
    </location>
</feature>
<feature type="non-terminal residue" evidence="2">
    <location>
        <position position="1"/>
    </location>
</feature>
<sequence>MNPRDASFNAHEQLEILAEIIKSSNTHPDVVVHFIRQHGIIPVWGDVALPRGRTVNQCSNWFYSVVNHPGPAGPASGHNRSQSLQGPVPASSLKRPFSPDQHSFAGGRLLVPKPPMSTIGNILNQQPEPPKKKRGRPTNAEKAARSQQELLHGQPLPPPRRIPPLASGSSSSAVAPGHLSIAAHAAQAAMTPQVRDQPLSAGGSETSSGKKKRDRPSSIERETRRLQQGYDEPHEAAPGPSHPGPSRYPNILSPEEDPREGVSRRQEGSPRGDPTTYR</sequence>
<protein>
    <submittedName>
        <fullName evidence="2">Uncharacterized protein</fullName>
    </submittedName>
</protein>
<dbReference type="AlphaFoldDB" id="A0A9N8KMC3"/>
<feature type="region of interest" description="Disordered" evidence="1">
    <location>
        <begin position="72"/>
        <end position="278"/>
    </location>
</feature>
<accession>A0A9N8KMC3</accession>
<keyword evidence="3" id="KW-1185">Reference proteome</keyword>
<reference evidence="2" key="1">
    <citation type="submission" date="2020-06" db="EMBL/GenBank/DDBJ databases">
        <authorList>
            <person name="Onetto C."/>
        </authorList>
    </citation>
    <scope>NUCLEOTIDE SEQUENCE</scope>
</reference>
<proteinExistence type="predicted"/>
<dbReference type="EMBL" id="CAINUL010000015">
    <property type="protein sequence ID" value="CAD0112468.1"/>
    <property type="molecule type" value="Genomic_DNA"/>
</dbReference>
<name>A0A9N8KMC3_9PEZI</name>
<feature type="compositionally biased region" description="Basic and acidic residues" evidence="1">
    <location>
        <begin position="259"/>
        <end position="270"/>
    </location>
</feature>
<feature type="compositionally biased region" description="Basic and acidic residues" evidence="1">
    <location>
        <begin position="215"/>
        <end position="235"/>
    </location>
</feature>